<dbReference type="GO" id="GO:0031297">
    <property type="term" value="P:replication fork processing"/>
    <property type="evidence" value="ECO:0007669"/>
    <property type="project" value="TreeGrafter"/>
</dbReference>
<proteinExistence type="predicted"/>
<reference evidence="3" key="1">
    <citation type="journal article" date="2020" name="Nature">
        <title>Giant virus diversity and host interactions through global metagenomics.</title>
        <authorList>
            <person name="Schulz F."/>
            <person name="Roux S."/>
            <person name="Paez-Espino D."/>
            <person name="Jungbluth S."/>
            <person name="Walsh D.A."/>
            <person name="Denef V.J."/>
            <person name="McMahon K.D."/>
            <person name="Konstantinidis K.T."/>
            <person name="Eloe-Fadrosh E.A."/>
            <person name="Kyrpides N.C."/>
            <person name="Woyke T."/>
        </authorList>
    </citation>
    <scope>NUCLEOTIDE SEQUENCE</scope>
    <source>
        <strain evidence="3">GVMAG-M-3300021473-15</strain>
    </source>
</reference>
<dbReference type="Gene3D" id="3.40.50.10810">
    <property type="entry name" value="Tandem AAA-ATPase domain"/>
    <property type="match status" value="1"/>
</dbReference>
<organism evidence="3">
    <name type="scientific">viral metagenome</name>
    <dbReference type="NCBI Taxonomy" id="1070528"/>
    <lineage>
        <taxon>unclassified sequences</taxon>
        <taxon>metagenomes</taxon>
        <taxon>organismal metagenomes</taxon>
    </lineage>
</organism>
<sequence>MCDTLNILEPYTSDYIRIDNWCEIHELALLEHQIALGDIIAQCDANMLIFHGLGSGKTCTSIVMMEVLKRSLVNRDQLEILIVCPASIQKQYVDEFRVCPIQSQNVYTVEIPHLLDMYRHLDRELDREEAVEFRALERTYQNAKVSTLLRHDIRVLSYDKLLQPNTIKELMNNGKQKIIFVDEIQNLISETSEQYKNFETLIHSLSKNRQTGGRLLSRLFVLTATPIVNYPNDLSLILRLLDINNPNIKITRDLFLESYTQNPNALKKMIKSHVSYVSGGHPSAFPFKRIIVREYPMSIEQMEKYRTTFANLIVKYREEHALLQDMDNLNSDKMPPEQRKMMQLCVSSRNVHDINIPELEHFSPKIYHVVNDILNNVYTNEGTVFVFANQIKGCLDILVMALEYYGYRQWTADAPEDGKNFFLWTGETDKAVADTVRESVFNTRENIHGRRLKIMIGSSTISEGITFKNVSTIHILDTWWNNALIRQVIARCVRFKSHCAVHDPQASTIPTVNIYRHVSVFPPDMIPLSPNKGITSWMSMEEYMIYMSSKKQIANNHFESLLKQTAIDCTAFKNGNLYRLEERLVPIRSKENPFQYYRYYQNPLNSKKYVIKNAEFRLDYTNIDYSPFQKFPIDTVFTEIVIDNDGKTFRPTDTELRVGDSLTETLIGYENIACQNT</sequence>
<name>A0A6C0CT72_9ZZZZ</name>
<dbReference type="InterPro" id="IPR000330">
    <property type="entry name" value="SNF2_N"/>
</dbReference>
<dbReference type="GO" id="GO:0005524">
    <property type="term" value="F:ATP binding"/>
    <property type="evidence" value="ECO:0007669"/>
    <property type="project" value="InterPro"/>
</dbReference>
<dbReference type="GO" id="GO:0006281">
    <property type="term" value="P:DNA repair"/>
    <property type="evidence" value="ECO:0007669"/>
    <property type="project" value="TreeGrafter"/>
</dbReference>
<accession>A0A6C0CT72</accession>
<dbReference type="GO" id="GO:0016787">
    <property type="term" value="F:hydrolase activity"/>
    <property type="evidence" value="ECO:0007669"/>
    <property type="project" value="UniProtKB-KW"/>
</dbReference>
<evidence type="ECO:0000313" key="3">
    <source>
        <dbReference type="EMBL" id="QHT06685.1"/>
    </source>
</evidence>
<dbReference type="InterPro" id="IPR001650">
    <property type="entry name" value="Helicase_C-like"/>
</dbReference>
<dbReference type="Pfam" id="PF00271">
    <property type="entry name" value="Helicase_C"/>
    <property type="match status" value="1"/>
</dbReference>
<dbReference type="InterPro" id="IPR014001">
    <property type="entry name" value="Helicase_ATP-bd"/>
</dbReference>
<dbReference type="InterPro" id="IPR027417">
    <property type="entry name" value="P-loop_NTPase"/>
</dbReference>
<feature type="domain" description="Helicase ATP-binding" evidence="2">
    <location>
        <begin position="38"/>
        <end position="244"/>
    </location>
</feature>
<evidence type="ECO:0000256" key="1">
    <source>
        <dbReference type="ARBA" id="ARBA00022801"/>
    </source>
</evidence>
<dbReference type="EMBL" id="MN739474">
    <property type="protein sequence ID" value="QHT06685.1"/>
    <property type="molecule type" value="Genomic_DNA"/>
</dbReference>
<dbReference type="PROSITE" id="PS51192">
    <property type="entry name" value="HELICASE_ATP_BIND_1"/>
    <property type="match status" value="1"/>
</dbReference>
<dbReference type="PANTHER" id="PTHR45766">
    <property type="entry name" value="DNA ANNEALING HELICASE AND ENDONUCLEASE ZRANB3 FAMILY MEMBER"/>
    <property type="match status" value="1"/>
</dbReference>
<dbReference type="SUPFAM" id="SSF52540">
    <property type="entry name" value="P-loop containing nucleoside triphosphate hydrolases"/>
    <property type="match status" value="1"/>
</dbReference>
<dbReference type="PANTHER" id="PTHR45766:SF6">
    <property type="entry name" value="SWI_SNF-RELATED MATRIX-ASSOCIATED ACTIN-DEPENDENT REGULATOR OF CHROMATIN SUBFAMILY A-LIKE PROTEIN 1"/>
    <property type="match status" value="1"/>
</dbReference>
<dbReference type="AlphaFoldDB" id="A0A6C0CT72"/>
<protein>
    <recommendedName>
        <fullName evidence="2">Helicase ATP-binding domain-containing protein</fullName>
    </recommendedName>
</protein>
<dbReference type="InterPro" id="IPR038718">
    <property type="entry name" value="SNF2-like_sf"/>
</dbReference>
<dbReference type="Pfam" id="PF00176">
    <property type="entry name" value="SNF2-rel_dom"/>
    <property type="match status" value="1"/>
</dbReference>
<keyword evidence="1" id="KW-0378">Hydrolase</keyword>
<dbReference type="SMART" id="SM00487">
    <property type="entry name" value="DEXDc"/>
    <property type="match status" value="1"/>
</dbReference>
<dbReference type="Gene3D" id="3.40.50.300">
    <property type="entry name" value="P-loop containing nucleotide triphosphate hydrolases"/>
    <property type="match status" value="1"/>
</dbReference>
<evidence type="ECO:0000259" key="2">
    <source>
        <dbReference type="PROSITE" id="PS51192"/>
    </source>
</evidence>